<protein>
    <submittedName>
        <fullName evidence="1">Uncharacterized protein</fullName>
    </submittedName>
</protein>
<evidence type="ECO:0000313" key="2">
    <source>
        <dbReference type="Proteomes" id="UP000824193"/>
    </source>
</evidence>
<comment type="caution">
    <text evidence="1">The sequence shown here is derived from an EMBL/GenBank/DDBJ whole genome shotgun (WGS) entry which is preliminary data.</text>
</comment>
<name>A0A9D1V1Z1_9FIRM</name>
<gene>
    <name evidence="1" type="ORF">H9865_00770</name>
</gene>
<sequence length="371" mass="43560">MPVPLTRLSAVEYDNILHGQMTPSMAVRYLREGRIPLRSFAETLRGMYPAPDLAERLVDFYLQEEPGANHESVGRRVRNWLAGRNLPTAREDFYRIAFALGLEESQLNYLLGAFTGYGVQYRTGWEAVYVWFLRGDYSYREAREFYESLPPAAGAEQLQQGWTSRLTHEMQNEFLLAQTPQDLRACYRRNLRYFGRLHLRSYYYFERYLDQLIHPAPAWAEEKEQDYSIETVMDSYLSLQMPAARSRSSYTLIQKLIKQNWPNATALKNIRNHQEDVPRKLLMLLYVVTENSLNGNDAYRELDESYITQEERVEDHWWTLNAMLADCGMAQLDTRNPFDWLILYAISAEEDEFMSDRMEQVIASLFAEQPQ</sequence>
<reference evidence="1" key="2">
    <citation type="submission" date="2021-04" db="EMBL/GenBank/DDBJ databases">
        <authorList>
            <person name="Gilroy R."/>
        </authorList>
    </citation>
    <scope>NUCLEOTIDE SEQUENCE</scope>
    <source>
        <strain evidence="1">2239</strain>
    </source>
</reference>
<accession>A0A9D1V1Z1</accession>
<dbReference type="Proteomes" id="UP000824193">
    <property type="component" value="Unassembled WGS sequence"/>
</dbReference>
<evidence type="ECO:0000313" key="1">
    <source>
        <dbReference type="EMBL" id="HIX04633.1"/>
    </source>
</evidence>
<dbReference type="EMBL" id="DXFW01000002">
    <property type="protein sequence ID" value="HIX04633.1"/>
    <property type="molecule type" value="Genomic_DNA"/>
</dbReference>
<proteinExistence type="predicted"/>
<dbReference type="AlphaFoldDB" id="A0A9D1V1Z1"/>
<organism evidence="1 2">
    <name type="scientific">Candidatus Allofournierella pullicola</name>
    <dbReference type="NCBI Taxonomy" id="2838596"/>
    <lineage>
        <taxon>Bacteria</taxon>
        <taxon>Bacillati</taxon>
        <taxon>Bacillota</taxon>
        <taxon>Clostridia</taxon>
        <taxon>Eubacteriales</taxon>
        <taxon>Oscillospiraceae</taxon>
        <taxon>Allofournierella</taxon>
    </lineage>
</organism>
<reference evidence="1" key="1">
    <citation type="journal article" date="2021" name="PeerJ">
        <title>Extensive microbial diversity within the chicken gut microbiome revealed by metagenomics and culture.</title>
        <authorList>
            <person name="Gilroy R."/>
            <person name="Ravi A."/>
            <person name="Getino M."/>
            <person name="Pursley I."/>
            <person name="Horton D.L."/>
            <person name="Alikhan N.F."/>
            <person name="Baker D."/>
            <person name="Gharbi K."/>
            <person name="Hall N."/>
            <person name="Watson M."/>
            <person name="Adriaenssens E.M."/>
            <person name="Foster-Nyarko E."/>
            <person name="Jarju S."/>
            <person name="Secka A."/>
            <person name="Antonio M."/>
            <person name="Oren A."/>
            <person name="Chaudhuri R.R."/>
            <person name="La Ragione R."/>
            <person name="Hildebrand F."/>
            <person name="Pallen M.J."/>
        </authorList>
    </citation>
    <scope>NUCLEOTIDE SEQUENCE</scope>
    <source>
        <strain evidence="1">2239</strain>
    </source>
</reference>